<dbReference type="Gene3D" id="2.30.33.40">
    <property type="entry name" value="GroES chaperonin"/>
    <property type="match status" value="1"/>
</dbReference>
<dbReference type="Proteomes" id="UP000681720">
    <property type="component" value="Unassembled WGS sequence"/>
</dbReference>
<comment type="caution">
    <text evidence="2">The sequence shown here is derived from an EMBL/GenBank/DDBJ whole genome shotgun (WGS) entry which is preliminary data.</text>
</comment>
<feature type="non-terminal residue" evidence="2">
    <location>
        <position position="1"/>
    </location>
</feature>
<sequence>MASSALKRIIPLFDRVLVERFAAETKTKGGIHIPEKALA</sequence>
<dbReference type="GO" id="GO:0005524">
    <property type="term" value="F:ATP binding"/>
    <property type="evidence" value="ECO:0007669"/>
    <property type="project" value="InterPro"/>
</dbReference>
<keyword evidence="1" id="KW-0143">Chaperone</keyword>
<evidence type="ECO:0000313" key="3">
    <source>
        <dbReference type="Proteomes" id="UP000681720"/>
    </source>
</evidence>
<dbReference type="GO" id="GO:0044183">
    <property type="term" value="F:protein folding chaperone"/>
    <property type="evidence" value="ECO:0007669"/>
    <property type="project" value="InterPro"/>
</dbReference>
<dbReference type="InterPro" id="IPR037124">
    <property type="entry name" value="Chaperonin_GroES_sf"/>
</dbReference>
<evidence type="ECO:0000256" key="1">
    <source>
        <dbReference type="ARBA" id="ARBA00023186"/>
    </source>
</evidence>
<proteinExistence type="predicted"/>
<dbReference type="CDD" id="cd00320">
    <property type="entry name" value="cpn10"/>
    <property type="match status" value="1"/>
</dbReference>
<dbReference type="SUPFAM" id="SSF50129">
    <property type="entry name" value="GroES-like"/>
    <property type="match status" value="1"/>
</dbReference>
<name>A0A8S3I5Q0_9BILA</name>
<dbReference type="Pfam" id="PF00166">
    <property type="entry name" value="Cpn10"/>
    <property type="match status" value="1"/>
</dbReference>
<protein>
    <submittedName>
        <fullName evidence="2">Uncharacterized protein</fullName>
    </submittedName>
</protein>
<gene>
    <name evidence="2" type="ORF">GIL414_LOCUS73692</name>
</gene>
<evidence type="ECO:0000313" key="2">
    <source>
        <dbReference type="EMBL" id="CAF5192951.1"/>
    </source>
</evidence>
<dbReference type="AlphaFoldDB" id="A0A8S3I5Q0"/>
<dbReference type="InterPro" id="IPR011032">
    <property type="entry name" value="GroES-like_sf"/>
</dbReference>
<accession>A0A8S3I5Q0</accession>
<reference evidence="2" key="1">
    <citation type="submission" date="2021-02" db="EMBL/GenBank/DDBJ databases">
        <authorList>
            <person name="Nowell W R."/>
        </authorList>
    </citation>
    <scope>NUCLEOTIDE SEQUENCE</scope>
</reference>
<dbReference type="EMBL" id="CAJOBJ010339186">
    <property type="protein sequence ID" value="CAF5192951.1"/>
    <property type="molecule type" value="Genomic_DNA"/>
</dbReference>
<organism evidence="2 3">
    <name type="scientific">Rotaria magnacalcarata</name>
    <dbReference type="NCBI Taxonomy" id="392030"/>
    <lineage>
        <taxon>Eukaryota</taxon>
        <taxon>Metazoa</taxon>
        <taxon>Spiralia</taxon>
        <taxon>Gnathifera</taxon>
        <taxon>Rotifera</taxon>
        <taxon>Eurotatoria</taxon>
        <taxon>Bdelloidea</taxon>
        <taxon>Philodinida</taxon>
        <taxon>Philodinidae</taxon>
        <taxon>Rotaria</taxon>
    </lineage>
</organism>
<dbReference type="InterPro" id="IPR020818">
    <property type="entry name" value="Chaperonin_GroES"/>
</dbReference>